<proteinExistence type="inferred from homology"/>
<evidence type="ECO:0000256" key="3">
    <source>
        <dbReference type="SAM" id="SignalP"/>
    </source>
</evidence>
<dbReference type="PANTHER" id="PTHR30036">
    <property type="entry name" value="D-XYLOSE-BINDING PERIPLASMIC PROTEIN"/>
    <property type="match status" value="1"/>
</dbReference>
<evidence type="ECO:0000259" key="4">
    <source>
        <dbReference type="Pfam" id="PF13407"/>
    </source>
</evidence>
<dbReference type="RefSeq" id="WP_092569139.1">
    <property type="nucleotide sequence ID" value="NZ_BMXH01000001.1"/>
</dbReference>
<organism evidence="5 6">
    <name type="scientific">Aidingimonas halophila</name>
    <dbReference type="NCBI Taxonomy" id="574349"/>
    <lineage>
        <taxon>Bacteria</taxon>
        <taxon>Pseudomonadati</taxon>
        <taxon>Pseudomonadota</taxon>
        <taxon>Gammaproteobacteria</taxon>
        <taxon>Oceanospirillales</taxon>
        <taxon>Halomonadaceae</taxon>
        <taxon>Aidingimonas</taxon>
    </lineage>
</organism>
<protein>
    <submittedName>
        <fullName evidence="5">Monosaccharide ABC transporter substrate-binding protein, CUT2 family</fullName>
    </submittedName>
</protein>
<dbReference type="InterPro" id="IPR025997">
    <property type="entry name" value="SBP_2_dom"/>
</dbReference>
<feature type="chain" id="PRO_5011782288" evidence="3">
    <location>
        <begin position="24"/>
        <end position="313"/>
    </location>
</feature>
<dbReference type="PANTHER" id="PTHR30036:SF7">
    <property type="entry name" value="ABC TRANSPORTER PERIPLASMIC-BINDING PROTEIN YPHF"/>
    <property type="match status" value="1"/>
</dbReference>
<dbReference type="Pfam" id="PF13407">
    <property type="entry name" value="Peripla_BP_4"/>
    <property type="match status" value="1"/>
</dbReference>
<dbReference type="GO" id="GO:0055085">
    <property type="term" value="P:transmembrane transport"/>
    <property type="evidence" value="ECO:0007669"/>
    <property type="project" value="UniProtKB-ARBA"/>
</dbReference>
<dbReference type="CDD" id="cd06312">
    <property type="entry name" value="PBP1_ABC_sugar_binding-like"/>
    <property type="match status" value="1"/>
</dbReference>
<reference evidence="5 6" key="1">
    <citation type="submission" date="2016-10" db="EMBL/GenBank/DDBJ databases">
        <authorList>
            <person name="de Groot N.N."/>
        </authorList>
    </citation>
    <scope>NUCLEOTIDE SEQUENCE [LARGE SCALE GENOMIC DNA]</scope>
    <source>
        <strain evidence="5 6">DSM 19219</strain>
    </source>
</reference>
<feature type="domain" description="Periplasmic binding protein" evidence="4">
    <location>
        <begin position="32"/>
        <end position="279"/>
    </location>
</feature>
<comment type="subcellular location">
    <subcellularLocation>
        <location evidence="1">Periplasm</location>
    </subcellularLocation>
</comment>
<dbReference type="EMBL" id="FNNI01000004">
    <property type="protein sequence ID" value="SDX15688.1"/>
    <property type="molecule type" value="Genomic_DNA"/>
</dbReference>
<evidence type="ECO:0000256" key="2">
    <source>
        <dbReference type="ARBA" id="ARBA00007639"/>
    </source>
</evidence>
<comment type="similarity">
    <text evidence="2">Belongs to the bacterial solute-binding protein 2 family.</text>
</comment>
<keyword evidence="3" id="KW-0732">Signal</keyword>
<dbReference type="GO" id="GO:0030246">
    <property type="term" value="F:carbohydrate binding"/>
    <property type="evidence" value="ECO:0007669"/>
    <property type="project" value="TreeGrafter"/>
</dbReference>
<dbReference type="GO" id="GO:0030288">
    <property type="term" value="C:outer membrane-bounded periplasmic space"/>
    <property type="evidence" value="ECO:0007669"/>
    <property type="project" value="TreeGrafter"/>
</dbReference>
<evidence type="ECO:0000256" key="1">
    <source>
        <dbReference type="ARBA" id="ARBA00004418"/>
    </source>
</evidence>
<gene>
    <name evidence="5" type="ORF">SAMN05443545_104118</name>
</gene>
<sequence>MALLPRVLAYAVAATSLVGAAQAQDDDERRIVMVTHGQAADPFWSVVKKGAEDAADEVGADLEYRAPTNFDVARMQQLVEAAIASEPDALILSLVDPDALGDLAQEAADSGLPVIVINTGGHVADEYGADIFIGSDPKLAGKRAAERMIEDGAEKGLCINQEQGNVALDLRCEGFEEGFDGNAEQLATGSDPTEIRNSLVAYLNQNSDVDALLSLGPLATDPIIDEMREQGALEQFHFGTFDLSPTILEALVAEEIDFAIDQQPYLQGYQGVVTANQSAKHLLMPATDLLTGPAFVTPETAEEVQELTEKGVR</sequence>
<dbReference type="InterPro" id="IPR028082">
    <property type="entry name" value="Peripla_BP_I"/>
</dbReference>
<evidence type="ECO:0000313" key="6">
    <source>
        <dbReference type="Proteomes" id="UP000198500"/>
    </source>
</evidence>
<dbReference type="AlphaFoldDB" id="A0A1H2ZFD3"/>
<dbReference type="Gene3D" id="3.40.50.2300">
    <property type="match status" value="2"/>
</dbReference>
<dbReference type="InterPro" id="IPR050555">
    <property type="entry name" value="Bact_Solute-Bind_Prot2"/>
</dbReference>
<accession>A0A1H2ZFD3</accession>
<dbReference type="Proteomes" id="UP000198500">
    <property type="component" value="Unassembled WGS sequence"/>
</dbReference>
<feature type="signal peptide" evidence="3">
    <location>
        <begin position="1"/>
        <end position="23"/>
    </location>
</feature>
<keyword evidence="6" id="KW-1185">Reference proteome</keyword>
<dbReference type="SUPFAM" id="SSF53822">
    <property type="entry name" value="Periplasmic binding protein-like I"/>
    <property type="match status" value="1"/>
</dbReference>
<dbReference type="STRING" id="574349.SAMN05443545_104118"/>
<evidence type="ECO:0000313" key="5">
    <source>
        <dbReference type="EMBL" id="SDX15688.1"/>
    </source>
</evidence>
<name>A0A1H2ZFD3_9GAMM</name>
<dbReference type="OrthoDB" id="257716at2"/>